<dbReference type="AlphaFoldDB" id="A0A1G9PAY5"/>
<dbReference type="InterPro" id="IPR011990">
    <property type="entry name" value="TPR-like_helical_dom_sf"/>
</dbReference>
<reference evidence="3 4" key="1">
    <citation type="submission" date="2016-10" db="EMBL/GenBank/DDBJ databases">
        <authorList>
            <person name="de Groot N.N."/>
        </authorList>
    </citation>
    <scope>NUCLEOTIDE SEQUENCE [LARGE SCALE GENOMIC DNA]</scope>
    <source>
        <strain evidence="3 4">DSM 797</strain>
    </source>
</reference>
<proteinExistence type="predicted"/>
<evidence type="ECO:0000313" key="4">
    <source>
        <dbReference type="Proteomes" id="UP000199068"/>
    </source>
</evidence>
<dbReference type="STRING" id="1121325.SAMN04515677_104267"/>
<dbReference type="GO" id="GO:0016740">
    <property type="term" value="F:transferase activity"/>
    <property type="evidence" value="ECO:0007669"/>
    <property type="project" value="UniProtKB-KW"/>
</dbReference>
<dbReference type="Pfam" id="PF00535">
    <property type="entry name" value="Glycos_transf_2"/>
    <property type="match status" value="1"/>
</dbReference>
<evidence type="ECO:0000313" key="3">
    <source>
        <dbReference type="EMBL" id="SDL95325.1"/>
    </source>
</evidence>
<dbReference type="Gene3D" id="3.90.550.10">
    <property type="entry name" value="Spore Coat Polysaccharide Biosynthesis Protein SpsA, Chain A"/>
    <property type="match status" value="1"/>
</dbReference>
<accession>A0A1G9PAY5</accession>
<dbReference type="PANTHER" id="PTHR43630">
    <property type="entry name" value="POLY-BETA-1,6-N-ACETYL-D-GLUCOSAMINE SYNTHASE"/>
    <property type="match status" value="1"/>
</dbReference>
<sequence>MLLSIVLMIKNEEKFLGKTLKALDKIRTKINTELIILDTGSTDKSVEIAKLYTEKIYFEKWNDNFAEMRNKSISYAKGDWILILDADEELLECERMIDFFKSQLYKEYNCASVELKNINSEDGNSYSKSLNLRLFKNKDFRYEGAIHEQPMYKDPVYKNIAVFNHYGYLYVDEDFKYKKLKRNEKILLKEMKKNSNNSYINFQLGKNFMAMNKKEEALYYMEKAMKLYRKCECIPEYAYSNLARFYIDLKQFDECEKVCIEYLQKKDDKNIDIYYFLAVSQGFLYKHEESIDNYKKYIYLVENYQISTQANSIYADGITIGLKKYAEISIIKNYYYMKKYQDVVEASKKIDFKELKDIYDVLFKSLYKTNKIKEISRIYNENLTSIVDTKYIESSLECMLLTITETDKIKLYKELSSIDNNYGLLNRIRLEEKFTKKLLKEVLLEGKQSYYGDIIYYAINNNIDILELLENINYSHMQEYFNYIVQYKPDCILKLYDYLLKAPNTLKLYKLNILSCLSKVLFMNGNFHGEQYENLFYMYTTYRYSFIRQIYNYNLSNENIMYLLKDKDDEFVVRVNVVQRLKDKDPLNYIKEIKKLILDNKEYKKAIEILIDKFGKVINENGEIRKLKQQYKSLIEKNINRGNMNEALIMINQYEEIYDEDPEILNMKSILYLLDNNYVEAEMILKKSFLLDCVNINTIFNLAYIKEILDDKDETIKFLTYIKNICDEEDILRDVDDKLKSLNIH</sequence>
<evidence type="ECO:0000259" key="2">
    <source>
        <dbReference type="Pfam" id="PF00535"/>
    </source>
</evidence>
<dbReference type="InterPro" id="IPR029044">
    <property type="entry name" value="Nucleotide-diphossugar_trans"/>
</dbReference>
<dbReference type="RefSeq" id="WP_092725637.1">
    <property type="nucleotide sequence ID" value="NZ_FNGW01000004.1"/>
</dbReference>
<dbReference type="InterPro" id="IPR001173">
    <property type="entry name" value="Glyco_trans_2-like"/>
</dbReference>
<dbReference type="SUPFAM" id="SSF53448">
    <property type="entry name" value="Nucleotide-diphospho-sugar transferases"/>
    <property type="match status" value="1"/>
</dbReference>
<keyword evidence="4" id="KW-1185">Reference proteome</keyword>
<protein>
    <submittedName>
        <fullName evidence="3">Glycosyltransferase involved in cell wall bisynthesis</fullName>
    </submittedName>
</protein>
<keyword evidence="3" id="KW-0808">Transferase</keyword>
<feature type="domain" description="Glycosyltransferase 2-like" evidence="2">
    <location>
        <begin position="4"/>
        <end position="103"/>
    </location>
</feature>
<dbReference type="PANTHER" id="PTHR43630:SF2">
    <property type="entry name" value="GLYCOSYLTRANSFERASE"/>
    <property type="match status" value="1"/>
</dbReference>
<dbReference type="Gene3D" id="1.25.40.10">
    <property type="entry name" value="Tetratricopeptide repeat domain"/>
    <property type="match status" value="2"/>
</dbReference>
<dbReference type="InterPro" id="IPR019734">
    <property type="entry name" value="TPR_rpt"/>
</dbReference>
<dbReference type="Proteomes" id="UP000199068">
    <property type="component" value="Unassembled WGS sequence"/>
</dbReference>
<dbReference type="SMART" id="SM00028">
    <property type="entry name" value="TPR"/>
    <property type="match status" value="4"/>
</dbReference>
<dbReference type="SUPFAM" id="SSF48452">
    <property type="entry name" value="TPR-like"/>
    <property type="match status" value="2"/>
</dbReference>
<name>A0A1G9PAY5_9FIRM</name>
<feature type="coiled-coil region" evidence="1">
    <location>
        <begin position="593"/>
        <end position="637"/>
    </location>
</feature>
<evidence type="ECO:0000256" key="1">
    <source>
        <dbReference type="SAM" id="Coils"/>
    </source>
</evidence>
<gene>
    <name evidence="3" type="ORF">SAMN04515677_104267</name>
</gene>
<keyword evidence="1" id="KW-0175">Coiled coil</keyword>
<dbReference type="EMBL" id="FNGW01000004">
    <property type="protein sequence ID" value="SDL95325.1"/>
    <property type="molecule type" value="Genomic_DNA"/>
</dbReference>
<organism evidence="3 4">
    <name type="scientific">Romboutsia lituseburensis DSM 797</name>
    <dbReference type="NCBI Taxonomy" id="1121325"/>
    <lineage>
        <taxon>Bacteria</taxon>
        <taxon>Bacillati</taxon>
        <taxon>Bacillota</taxon>
        <taxon>Clostridia</taxon>
        <taxon>Peptostreptococcales</taxon>
        <taxon>Peptostreptococcaceae</taxon>
        <taxon>Romboutsia</taxon>
    </lineage>
</organism>